<dbReference type="Proteomes" id="UP000244161">
    <property type="component" value="Unassembled WGS sequence"/>
</dbReference>
<name>A0A2T5IFY8_9LACT</name>
<dbReference type="GO" id="GO:0043565">
    <property type="term" value="F:sequence-specific DNA binding"/>
    <property type="evidence" value="ECO:0007669"/>
    <property type="project" value="InterPro"/>
</dbReference>
<dbReference type="PANTHER" id="PTHR43280">
    <property type="entry name" value="ARAC-FAMILY TRANSCRIPTIONAL REGULATOR"/>
    <property type="match status" value="1"/>
</dbReference>
<evidence type="ECO:0000256" key="3">
    <source>
        <dbReference type="ARBA" id="ARBA00023163"/>
    </source>
</evidence>
<evidence type="ECO:0000256" key="1">
    <source>
        <dbReference type="ARBA" id="ARBA00023015"/>
    </source>
</evidence>
<dbReference type="PRINTS" id="PR00032">
    <property type="entry name" value="HTHARAC"/>
</dbReference>
<dbReference type="PROSITE" id="PS01124">
    <property type="entry name" value="HTH_ARAC_FAMILY_2"/>
    <property type="match status" value="1"/>
</dbReference>
<keyword evidence="1" id="KW-0805">Transcription regulation</keyword>
<dbReference type="InterPro" id="IPR037923">
    <property type="entry name" value="HTH-like"/>
</dbReference>
<dbReference type="EMBL" id="QAOM01000016">
    <property type="protein sequence ID" value="PTQ82712.1"/>
    <property type="molecule type" value="Genomic_DNA"/>
</dbReference>
<proteinExistence type="predicted"/>
<evidence type="ECO:0000313" key="5">
    <source>
        <dbReference type="EMBL" id="PTQ82712.1"/>
    </source>
</evidence>
<dbReference type="Gene3D" id="1.10.10.60">
    <property type="entry name" value="Homeodomain-like"/>
    <property type="match status" value="2"/>
</dbReference>
<evidence type="ECO:0000259" key="4">
    <source>
        <dbReference type="PROSITE" id="PS01124"/>
    </source>
</evidence>
<dbReference type="SMART" id="SM00342">
    <property type="entry name" value="HTH_ARAC"/>
    <property type="match status" value="1"/>
</dbReference>
<dbReference type="InterPro" id="IPR018062">
    <property type="entry name" value="HTH_AraC-typ_CS"/>
</dbReference>
<dbReference type="GO" id="GO:0003700">
    <property type="term" value="F:DNA-binding transcription factor activity"/>
    <property type="evidence" value="ECO:0007669"/>
    <property type="project" value="InterPro"/>
</dbReference>
<keyword evidence="6" id="KW-1185">Reference proteome</keyword>
<feature type="domain" description="HTH araC/xylS-type" evidence="4">
    <location>
        <begin position="177"/>
        <end position="277"/>
    </location>
</feature>
<comment type="caution">
    <text evidence="5">The sequence shown here is derived from an EMBL/GenBank/DDBJ whole genome shotgun (WGS) entry which is preliminary data.</text>
</comment>
<dbReference type="SUPFAM" id="SSF51215">
    <property type="entry name" value="Regulatory protein AraC"/>
    <property type="match status" value="1"/>
</dbReference>
<dbReference type="AlphaFoldDB" id="A0A2T5IFY8"/>
<organism evidence="5 6">
    <name type="scientific">Trichococcus patagoniensis</name>
    <dbReference type="NCBI Taxonomy" id="382641"/>
    <lineage>
        <taxon>Bacteria</taxon>
        <taxon>Bacillati</taxon>
        <taxon>Bacillota</taxon>
        <taxon>Bacilli</taxon>
        <taxon>Lactobacillales</taxon>
        <taxon>Carnobacteriaceae</taxon>
        <taxon>Trichococcus</taxon>
    </lineage>
</organism>
<dbReference type="Pfam" id="PF02311">
    <property type="entry name" value="AraC_binding"/>
    <property type="match status" value="1"/>
</dbReference>
<accession>A0A2T5IFY8</accession>
<protein>
    <submittedName>
        <fullName evidence="5">AraC-like DNA-binding protein</fullName>
    </submittedName>
</protein>
<keyword evidence="2 5" id="KW-0238">DNA-binding</keyword>
<gene>
    <name evidence="5" type="ORF">C8U37_11653</name>
</gene>
<evidence type="ECO:0000256" key="2">
    <source>
        <dbReference type="ARBA" id="ARBA00023125"/>
    </source>
</evidence>
<dbReference type="RefSeq" id="WP_108033295.1">
    <property type="nucleotide sequence ID" value="NZ_QAOM01000016.1"/>
</dbReference>
<dbReference type="InterPro" id="IPR018060">
    <property type="entry name" value="HTH_AraC"/>
</dbReference>
<dbReference type="PANTHER" id="PTHR43280:SF28">
    <property type="entry name" value="HTH-TYPE TRANSCRIPTIONAL ACTIVATOR RHAS"/>
    <property type="match status" value="1"/>
</dbReference>
<dbReference type="PROSITE" id="PS00041">
    <property type="entry name" value="HTH_ARAC_FAMILY_1"/>
    <property type="match status" value="1"/>
</dbReference>
<dbReference type="InterPro" id="IPR003313">
    <property type="entry name" value="AraC-bd"/>
</dbReference>
<sequence length="302" mass="35177">MIQSLPHHSVGFRFSSDLSLLTLKGVGLNYIDSHAYSWDNRTRKDTHCLIQYCIDGEGTLEIDNIYHPILPGDAFIINIPGKSRYFLPEHSDHWEFLYLEFTKECLPLMLKIHRNIGPVIHLKNPSGITEQMFLIYKKALNNELKTFFENAKLAMTFWLDITEYVLTLATDELSKIDIAKSYIDQNYFHENLNLDMIAENSNLSKYYLCKEFKRKYGIPPGKYLKELRISQACRLLSTSSDFSMMDIAHMIGYSNDSYFGKVFKAVKGITPDQFRKQTTQYDLVRDLYETPKYISSQNNTKH</sequence>
<keyword evidence="3" id="KW-0804">Transcription</keyword>
<dbReference type="InterPro" id="IPR009057">
    <property type="entry name" value="Homeodomain-like_sf"/>
</dbReference>
<evidence type="ECO:0000313" key="6">
    <source>
        <dbReference type="Proteomes" id="UP000244161"/>
    </source>
</evidence>
<dbReference type="SUPFAM" id="SSF46689">
    <property type="entry name" value="Homeodomain-like"/>
    <property type="match status" value="2"/>
</dbReference>
<dbReference type="Pfam" id="PF12833">
    <property type="entry name" value="HTH_18"/>
    <property type="match status" value="1"/>
</dbReference>
<dbReference type="OrthoDB" id="2237754at2"/>
<dbReference type="InterPro" id="IPR020449">
    <property type="entry name" value="Tscrpt_reg_AraC-type_HTH"/>
</dbReference>
<reference evidence="5 6" key="1">
    <citation type="submission" date="2018-04" db="EMBL/GenBank/DDBJ databases">
        <title>Genomic Encyclopedia of Archaeal and Bacterial Type Strains, Phase II (KMG-II): from individual species to whole genera.</title>
        <authorList>
            <person name="Goeker M."/>
        </authorList>
    </citation>
    <scope>NUCLEOTIDE SEQUENCE [LARGE SCALE GENOMIC DNA]</scope>
    <source>
        <strain evidence="5 6">DSM 18806</strain>
    </source>
</reference>